<evidence type="ECO:0000256" key="1">
    <source>
        <dbReference type="ARBA" id="ARBA00022679"/>
    </source>
</evidence>
<keyword evidence="1 3" id="KW-0808">Transferase</keyword>
<feature type="domain" description="Methyltransferase" evidence="2">
    <location>
        <begin position="39"/>
        <end position="131"/>
    </location>
</feature>
<keyword evidence="4" id="KW-1185">Reference proteome</keyword>
<dbReference type="EMBL" id="FOHX01000008">
    <property type="protein sequence ID" value="SEU24236.1"/>
    <property type="molecule type" value="Genomic_DNA"/>
</dbReference>
<dbReference type="STRING" id="568860.SAMN05421811_10859"/>
<evidence type="ECO:0000259" key="2">
    <source>
        <dbReference type="Pfam" id="PF13649"/>
    </source>
</evidence>
<dbReference type="AlphaFoldDB" id="A0A1I0KJ97"/>
<dbReference type="OrthoDB" id="9811589at2"/>
<dbReference type="CDD" id="cd02440">
    <property type="entry name" value="AdoMet_MTases"/>
    <property type="match status" value="1"/>
</dbReference>
<keyword evidence="3" id="KW-0489">Methyltransferase</keyword>
<dbReference type="Gene3D" id="3.40.50.150">
    <property type="entry name" value="Vaccinia Virus protein VP39"/>
    <property type="match status" value="1"/>
</dbReference>
<evidence type="ECO:0000313" key="3">
    <source>
        <dbReference type="EMBL" id="SEU24236.1"/>
    </source>
</evidence>
<dbReference type="InterPro" id="IPR041698">
    <property type="entry name" value="Methyltransf_25"/>
</dbReference>
<dbReference type="SUPFAM" id="SSF53335">
    <property type="entry name" value="S-adenosyl-L-methionine-dependent methyltransferases"/>
    <property type="match status" value="1"/>
</dbReference>
<dbReference type="RefSeq" id="WP_091085526.1">
    <property type="nucleotide sequence ID" value="NZ_FOHX01000008.1"/>
</dbReference>
<dbReference type="Proteomes" id="UP000199361">
    <property type="component" value="Unassembled WGS sequence"/>
</dbReference>
<dbReference type="PANTHER" id="PTHR43861">
    <property type="entry name" value="TRANS-ACONITATE 2-METHYLTRANSFERASE-RELATED"/>
    <property type="match status" value="1"/>
</dbReference>
<proteinExistence type="predicted"/>
<dbReference type="Pfam" id="PF13649">
    <property type="entry name" value="Methyltransf_25"/>
    <property type="match status" value="1"/>
</dbReference>
<organism evidence="3 4">
    <name type="scientific">Nonomuraea wenchangensis</name>
    <dbReference type="NCBI Taxonomy" id="568860"/>
    <lineage>
        <taxon>Bacteria</taxon>
        <taxon>Bacillati</taxon>
        <taxon>Actinomycetota</taxon>
        <taxon>Actinomycetes</taxon>
        <taxon>Streptosporangiales</taxon>
        <taxon>Streptosporangiaceae</taxon>
        <taxon>Nonomuraea</taxon>
    </lineage>
</organism>
<dbReference type="InterPro" id="IPR029063">
    <property type="entry name" value="SAM-dependent_MTases_sf"/>
</dbReference>
<gene>
    <name evidence="3" type="ORF">SAMN05421811_10859</name>
</gene>
<reference evidence="3 4" key="1">
    <citation type="submission" date="2016-10" db="EMBL/GenBank/DDBJ databases">
        <authorList>
            <person name="de Groot N.N."/>
        </authorList>
    </citation>
    <scope>NUCLEOTIDE SEQUENCE [LARGE SCALE GENOMIC DNA]</scope>
    <source>
        <strain evidence="3 4">CGMCC 4.5598</strain>
    </source>
</reference>
<evidence type="ECO:0000313" key="4">
    <source>
        <dbReference type="Proteomes" id="UP000199361"/>
    </source>
</evidence>
<sequence length="240" mass="26205">MAEEFEDPRLAAVYDPLDPDRSDLDVYAAIAAELGARTVLDVGCGTGTFALMLAGRGLEVTGVDPAGASLAVARAKPGAERVRWIHGDARALPPMAADLATMTANVAQAIVEPDDWAATLDGVRRALRPGGWLVFETRVPARRAWLGWNRAESHHVTDVEGVGRVEQWFDLLDVSGPLVTFRGTWVFAADGAVLTSESTLRFREREEVEQDLDAHGYVVEEVRDAPDRPGREYVFLARVR</sequence>
<name>A0A1I0KJ97_9ACTN</name>
<accession>A0A1I0KJ97</accession>
<protein>
    <submittedName>
        <fullName evidence="3">Methyltransferase domain-containing protein</fullName>
    </submittedName>
</protein>
<dbReference type="GO" id="GO:0008168">
    <property type="term" value="F:methyltransferase activity"/>
    <property type="evidence" value="ECO:0007669"/>
    <property type="project" value="UniProtKB-KW"/>
</dbReference>
<dbReference type="GO" id="GO:0032259">
    <property type="term" value="P:methylation"/>
    <property type="evidence" value="ECO:0007669"/>
    <property type="project" value="UniProtKB-KW"/>
</dbReference>